<feature type="domain" description="U-box" evidence="16">
    <location>
        <begin position="1"/>
        <end position="69"/>
    </location>
</feature>
<dbReference type="SUPFAM" id="SSF57850">
    <property type="entry name" value="RING/U-box"/>
    <property type="match status" value="1"/>
</dbReference>
<dbReference type="GeneID" id="88174931"/>
<evidence type="ECO:0000256" key="8">
    <source>
        <dbReference type="ARBA" id="ARBA00022737"/>
    </source>
</evidence>
<evidence type="ECO:0000256" key="2">
    <source>
        <dbReference type="ARBA" id="ARBA00004906"/>
    </source>
</evidence>
<comment type="subcellular location">
    <subcellularLocation>
        <location evidence="1 14">Nucleus</location>
    </subcellularLocation>
</comment>
<evidence type="ECO:0000256" key="1">
    <source>
        <dbReference type="ARBA" id="ARBA00004123"/>
    </source>
</evidence>
<dbReference type="CDD" id="cd16656">
    <property type="entry name" value="RING-Ubox_PRP19"/>
    <property type="match status" value="1"/>
</dbReference>
<dbReference type="Proteomes" id="UP001338582">
    <property type="component" value="Chromosome 4"/>
</dbReference>
<name>A0AAX4HD16_9ASCO</name>
<dbReference type="PROSITE" id="PS51698">
    <property type="entry name" value="U_BOX"/>
    <property type="match status" value="1"/>
</dbReference>
<evidence type="ECO:0000256" key="5">
    <source>
        <dbReference type="ARBA" id="ARBA00022664"/>
    </source>
</evidence>
<keyword evidence="6 14" id="KW-0808">Transferase</keyword>
<dbReference type="PANTHER" id="PTHR43995">
    <property type="entry name" value="PRE-MRNA-PROCESSING FACTOR 19"/>
    <property type="match status" value="1"/>
</dbReference>
<proteinExistence type="inferred from homology"/>
<dbReference type="Gene3D" id="2.130.10.10">
    <property type="entry name" value="YVTN repeat-like/Quinoprotein amine dehydrogenase"/>
    <property type="match status" value="1"/>
</dbReference>
<evidence type="ECO:0000256" key="12">
    <source>
        <dbReference type="ARBA" id="ARBA00023204"/>
    </source>
</evidence>
<dbReference type="InterPro" id="IPR038959">
    <property type="entry name" value="Prp19"/>
</dbReference>
<accession>A0AAX4HD16</accession>
<keyword evidence="18" id="KW-1185">Reference proteome</keyword>
<dbReference type="GO" id="GO:0005737">
    <property type="term" value="C:cytoplasm"/>
    <property type="evidence" value="ECO:0007669"/>
    <property type="project" value="TreeGrafter"/>
</dbReference>
<organism evidence="17 18">
    <name type="scientific">Australozyma saopauloensis</name>
    <dbReference type="NCBI Taxonomy" id="291208"/>
    <lineage>
        <taxon>Eukaryota</taxon>
        <taxon>Fungi</taxon>
        <taxon>Dikarya</taxon>
        <taxon>Ascomycota</taxon>
        <taxon>Saccharomycotina</taxon>
        <taxon>Pichiomycetes</taxon>
        <taxon>Metschnikowiaceae</taxon>
        <taxon>Australozyma</taxon>
    </lineage>
</organism>
<gene>
    <name evidence="17" type="ORF">PUMCH_003868</name>
</gene>
<comment type="function">
    <text evidence="14">Ubiquitin-protein ligase which is mainly involved pre-mRNA splicing and DNA repair. Required for pre-mRNA splicing as component of the spliceosome.</text>
</comment>
<feature type="region of interest" description="Disordered" evidence="15">
    <location>
        <begin position="145"/>
        <end position="193"/>
    </location>
</feature>
<dbReference type="AlphaFoldDB" id="A0AAX4HD16"/>
<dbReference type="EMBL" id="CP138897">
    <property type="protein sequence ID" value="WPK26513.1"/>
    <property type="molecule type" value="Genomic_DNA"/>
</dbReference>
<dbReference type="GO" id="GO:0061630">
    <property type="term" value="F:ubiquitin protein ligase activity"/>
    <property type="evidence" value="ECO:0007669"/>
    <property type="project" value="UniProtKB-UniRule"/>
</dbReference>
<feature type="compositionally biased region" description="Polar residues" evidence="15">
    <location>
        <begin position="145"/>
        <end position="175"/>
    </location>
</feature>
<dbReference type="GO" id="GO:0000974">
    <property type="term" value="C:Prp19 complex"/>
    <property type="evidence" value="ECO:0007669"/>
    <property type="project" value="UniProtKB-UniRule"/>
</dbReference>
<evidence type="ECO:0000313" key="18">
    <source>
        <dbReference type="Proteomes" id="UP001338582"/>
    </source>
</evidence>
<reference evidence="17 18" key="1">
    <citation type="submission" date="2023-10" db="EMBL/GenBank/DDBJ databases">
        <title>Draft Genome Sequence of Candida saopaulonensis from a very Premature Infant with Sepsis.</title>
        <authorList>
            <person name="Ning Y."/>
            <person name="Dai R."/>
            <person name="Xiao M."/>
            <person name="Xu Y."/>
            <person name="Yan Q."/>
            <person name="Zhang L."/>
        </authorList>
    </citation>
    <scope>NUCLEOTIDE SEQUENCE [LARGE SCALE GENOMIC DNA]</scope>
    <source>
        <strain evidence="17 18">19XY460</strain>
    </source>
</reference>
<keyword evidence="5 14" id="KW-0507">mRNA processing</keyword>
<keyword evidence="12 14" id="KW-0234">DNA repair</keyword>
<protein>
    <recommendedName>
        <fullName evidence="14">Pre-mRNA-processing factor 19</fullName>
        <ecNumber evidence="14">2.3.2.27</ecNumber>
    </recommendedName>
</protein>
<keyword evidence="8" id="KW-0677">Repeat</keyword>
<comment type="subunit">
    <text evidence="14">Homotetramer.</text>
</comment>
<keyword evidence="4" id="KW-0853">WD repeat</keyword>
<dbReference type="InterPro" id="IPR013915">
    <property type="entry name" value="Prp19_cc"/>
</dbReference>
<dbReference type="InterPro" id="IPR003613">
    <property type="entry name" value="Ubox_domain"/>
</dbReference>
<dbReference type="GO" id="GO:0006281">
    <property type="term" value="P:DNA repair"/>
    <property type="evidence" value="ECO:0007669"/>
    <property type="project" value="UniProtKB-KW"/>
</dbReference>
<evidence type="ECO:0000256" key="10">
    <source>
        <dbReference type="ARBA" id="ARBA00022786"/>
    </source>
</evidence>
<dbReference type="Pfam" id="PF08606">
    <property type="entry name" value="Prp19"/>
    <property type="match status" value="1"/>
</dbReference>
<dbReference type="RefSeq" id="XP_062878894.1">
    <property type="nucleotide sequence ID" value="XM_063022824.1"/>
</dbReference>
<evidence type="ECO:0000256" key="11">
    <source>
        <dbReference type="ARBA" id="ARBA00023187"/>
    </source>
</evidence>
<evidence type="ECO:0000256" key="15">
    <source>
        <dbReference type="SAM" id="MobiDB-lite"/>
    </source>
</evidence>
<dbReference type="SMART" id="SM00504">
    <property type="entry name" value="Ubox"/>
    <property type="match status" value="1"/>
</dbReference>
<keyword evidence="7 14" id="KW-0747">Spliceosome</keyword>
<comment type="catalytic activity">
    <reaction evidence="14">
        <text>S-ubiquitinyl-[E2 ubiquitin-conjugating enzyme]-L-cysteine + [acceptor protein]-L-lysine = [E2 ubiquitin-conjugating enzyme]-L-cysteine + N(6)-ubiquitinyl-[acceptor protein]-L-lysine.</text>
        <dbReference type="EC" id="2.3.2.27"/>
    </reaction>
</comment>
<dbReference type="PANTHER" id="PTHR43995:SF1">
    <property type="entry name" value="PRE-MRNA-PROCESSING FACTOR 19"/>
    <property type="match status" value="1"/>
</dbReference>
<dbReference type="InterPro" id="IPR015943">
    <property type="entry name" value="WD40/YVTN_repeat-like_dom_sf"/>
</dbReference>
<dbReference type="FunFam" id="3.30.40.10:FF:000027">
    <property type="entry name" value="Pre-mRNA-processing factor 19, putative"/>
    <property type="match status" value="1"/>
</dbReference>
<evidence type="ECO:0000256" key="13">
    <source>
        <dbReference type="ARBA" id="ARBA00023242"/>
    </source>
</evidence>
<dbReference type="InterPro" id="IPR055340">
    <property type="entry name" value="RING-Ubox_PRP19"/>
</dbReference>
<evidence type="ECO:0000256" key="4">
    <source>
        <dbReference type="ARBA" id="ARBA00022574"/>
    </source>
</evidence>
<dbReference type="InterPro" id="IPR036322">
    <property type="entry name" value="WD40_repeat_dom_sf"/>
</dbReference>
<dbReference type="GO" id="GO:0000398">
    <property type="term" value="P:mRNA splicing, via spliceosome"/>
    <property type="evidence" value="ECO:0007669"/>
    <property type="project" value="InterPro"/>
</dbReference>
<dbReference type="InterPro" id="IPR013083">
    <property type="entry name" value="Znf_RING/FYVE/PHD"/>
</dbReference>
<dbReference type="GO" id="GO:0071006">
    <property type="term" value="C:U2-type catalytic step 1 spliceosome"/>
    <property type="evidence" value="ECO:0007669"/>
    <property type="project" value="TreeGrafter"/>
</dbReference>
<comment type="similarity">
    <text evidence="3 14">Belongs to the WD repeat PRP19 family.</text>
</comment>
<evidence type="ECO:0000313" key="17">
    <source>
        <dbReference type="EMBL" id="WPK26513.1"/>
    </source>
</evidence>
<evidence type="ECO:0000256" key="3">
    <source>
        <dbReference type="ARBA" id="ARBA00006388"/>
    </source>
</evidence>
<sequence>MLCALSGEPVSDAVVSPRSGAVFERKLIESYIASAGKDPINDEPLSSLDLISLAVPTAITPPKPHNFTSIPTMLAAFQNEWDALALETFALRKQLHDARLELSATLYKYEAAVRVAARATKEKDDAQLALRQLTEAFAVGDMNQSIASSNGQKTESTNSNVQSTSDTSSNGASKSNPDEPVPDGALDKSDVIMPSDDISQDSRVVPVDRLVHAQQLLFALHKKQKIASPIVKGSKVSIRVESNEDCDLPGLRTTAFDTESKKSLCCGSFGVKLLPDEIVSSESTAAAFLHENDTTAAMALKTGQFKLLEQNVTKNIDMDDFKFLATHPSEALFVVITKKNQWQLVDATGLMYTSEELESISSVAIHVDGILLALGRDGAVDIYEITSTKKVSTINIDKGTVTNVQFALNGFWIVITSVNENEEGSVDIYDLRKTSLVHATSFKSPVQALLDPSSLILTTYDTKEKKLRVNAYFKKGKVWESNLAELQIEELQLFEIESAPKDIETEKVLRLTGYSEKKIYQFVIDIDQH</sequence>
<evidence type="ECO:0000256" key="14">
    <source>
        <dbReference type="RuleBase" id="RU367101"/>
    </source>
</evidence>
<comment type="pathway">
    <text evidence="2 14">Protein modification; protein ubiquitination.</text>
</comment>
<keyword evidence="13 14" id="KW-0539">Nucleus</keyword>
<dbReference type="Gene3D" id="3.30.40.10">
    <property type="entry name" value="Zinc/RING finger domain, C3HC4 (zinc finger)"/>
    <property type="match status" value="1"/>
</dbReference>
<dbReference type="GO" id="GO:0070534">
    <property type="term" value="P:protein K63-linked ubiquitination"/>
    <property type="evidence" value="ECO:0007669"/>
    <property type="project" value="UniProtKB-UniRule"/>
</dbReference>
<keyword evidence="10 14" id="KW-0833">Ubl conjugation pathway</keyword>
<dbReference type="KEGG" id="asau:88174931"/>
<evidence type="ECO:0000256" key="7">
    <source>
        <dbReference type="ARBA" id="ARBA00022728"/>
    </source>
</evidence>
<dbReference type="SUPFAM" id="SSF50978">
    <property type="entry name" value="WD40 repeat-like"/>
    <property type="match status" value="1"/>
</dbReference>
<keyword evidence="9 14" id="KW-0227">DNA damage</keyword>
<evidence type="ECO:0000256" key="6">
    <source>
        <dbReference type="ARBA" id="ARBA00022679"/>
    </source>
</evidence>
<evidence type="ECO:0000259" key="16">
    <source>
        <dbReference type="PROSITE" id="PS51698"/>
    </source>
</evidence>
<dbReference type="EC" id="2.3.2.27" evidence="14"/>
<keyword evidence="11 14" id="KW-0508">mRNA splicing</keyword>
<evidence type="ECO:0000256" key="9">
    <source>
        <dbReference type="ARBA" id="ARBA00022763"/>
    </source>
</evidence>